<reference evidence="2 3" key="1">
    <citation type="journal article" date="2021" name="Plant Biotechnol. J.">
        <title>Multi-omics assisted identification of the key and species-specific regulatory components of drought-tolerant mechanisms in Gossypium stocksii.</title>
        <authorList>
            <person name="Yu D."/>
            <person name="Ke L."/>
            <person name="Zhang D."/>
            <person name="Wu Y."/>
            <person name="Sun Y."/>
            <person name="Mei J."/>
            <person name="Sun J."/>
            <person name="Sun Y."/>
        </authorList>
    </citation>
    <scope>NUCLEOTIDE SEQUENCE [LARGE SCALE GENOMIC DNA]</scope>
    <source>
        <strain evidence="3">cv. E1</strain>
        <tissue evidence="2">Leaf</tissue>
    </source>
</reference>
<evidence type="ECO:0000313" key="3">
    <source>
        <dbReference type="Proteomes" id="UP000828251"/>
    </source>
</evidence>
<name>A0A9D4AE34_9ROSI</name>
<keyword evidence="1" id="KW-0812">Transmembrane</keyword>
<comment type="caution">
    <text evidence="2">The sequence shown here is derived from an EMBL/GenBank/DDBJ whole genome shotgun (WGS) entry which is preliminary data.</text>
</comment>
<proteinExistence type="predicted"/>
<dbReference type="AlphaFoldDB" id="A0A9D4AE34"/>
<gene>
    <name evidence="2" type="ORF">J1N35_012247</name>
</gene>
<organism evidence="2 3">
    <name type="scientific">Gossypium stocksii</name>
    <dbReference type="NCBI Taxonomy" id="47602"/>
    <lineage>
        <taxon>Eukaryota</taxon>
        <taxon>Viridiplantae</taxon>
        <taxon>Streptophyta</taxon>
        <taxon>Embryophyta</taxon>
        <taxon>Tracheophyta</taxon>
        <taxon>Spermatophyta</taxon>
        <taxon>Magnoliopsida</taxon>
        <taxon>eudicotyledons</taxon>
        <taxon>Gunneridae</taxon>
        <taxon>Pentapetalae</taxon>
        <taxon>rosids</taxon>
        <taxon>malvids</taxon>
        <taxon>Malvales</taxon>
        <taxon>Malvaceae</taxon>
        <taxon>Malvoideae</taxon>
        <taxon>Gossypium</taxon>
    </lineage>
</organism>
<evidence type="ECO:0000313" key="2">
    <source>
        <dbReference type="EMBL" id="KAH1108479.1"/>
    </source>
</evidence>
<keyword evidence="1" id="KW-1133">Transmembrane helix</keyword>
<feature type="transmembrane region" description="Helical" evidence="1">
    <location>
        <begin position="12"/>
        <end position="30"/>
    </location>
</feature>
<accession>A0A9D4AE34</accession>
<dbReference type="EMBL" id="JAIQCV010000004">
    <property type="protein sequence ID" value="KAH1108479.1"/>
    <property type="molecule type" value="Genomic_DNA"/>
</dbReference>
<dbReference type="Proteomes" id="UP000828251">
    <property type="component" value="Unassembled WGS sequence"/>
</dbReference>
<sequence length="80" mass="8970">MGQFCIELNVDLMGLLLALVIAIALLLSCVTQPPRPRQPVVVTHRLVFIFDIVVQSLFKYQNSRVSLLGKGYSLIKSIRD</sequence>
<keyword evidence="1" id="KW-0472">Membrane</keyword>
<protein>
    <submittedName>
        <fullName evidence="2">Uncharacterized protein</fullName>
    </submittedName>
</protein>
<evidence type="ECO:0000256" key="1">
    <source>
        <dbReference type="SAM" id="Phobius"/>
    </source>
</evidence>
<keyword evidence="3" id="KW-1185">Reference proteome</keyword>